<dbReference type="Proteomes" id="UP000013520">
    <property type="component" value="Chromosome"/>
</dbReference>
<feature type="region of interest" description="Disordered" evidence="1">
    <location>
        <begin position="29"/>
        <end position="51"/>
    </location>
</feature>
<feature type="signal peptide" evidence="2">
    <location>
        <begin position="1"/>
        <end position="22"/>
    </location>
</feature>
<evidence type="ECO:0000313" key="4">
    <source>
        <dbReference type="Proteomes" id="UP000013520"/>
    </source>
</evidence>
<evidence type="ECO:0000313" key="3">
    <source>
        <dbReference type="EMBL" id="AGL00457.1"/>
    </source>
</evidence>
<evidence type="ECO:0000256" key="1">
    <source>
        <dbReference type="SAM" id="MobiDB-lite"/>
    </source>
</evidence>
<protein>
    <submittedName>
        <fullName evidence="3">Outer membrane lipoprotein-sorting protein</fullName>
    </submittedName>
</protein>
<organism evidence="3 4">
    <name type="scientific">Desulfoscipio gibsoniae DSM 7213</name>
    <dbReference type="NCBI Taxonomy" id="767817"/>
    <lineage>
        <taxon>Bacteria</taxon>
        <taxon>Bacillati</taxon>
        <taxon>Bacillota</taxon>
        <taxon>Clostridia</taxon>
        <taxon>Eubacteriales</taxon>
        <taxon>Desulfallaceae</taxon>
        <taxon>Desulfoscipio</taxon>
    </lineage>
</organism>
<feature type="chain" id="PRO_5039350590" evidence="2">
    <location>
        <begin position="23"/>
        <end position="234"/>
    </location>
</feature>
<accession>R4KFL9</accession>
<dbReference type="PANTHER" id="PTHR37507:SF2">
    <property type="entry name" value="SPORULATION PROTEIN YDCC"/>
    <property type="match status" value="1"/>
</dbReference>
<dbReference type="SUPFAM" id="SSF89392">
    <property type="entry name" value="Prokaryotic lipoproteins and lipoprotein localization factors"/>
    <property type="match status" value="1"/>
</dbReference>
<keyword evidence="2" id="KW-0732">Signal</keyword>
<dbReference type="HOGENOM" id="CLU_099781_0_0_9"/>
<dbReference type="OrthoDB" id="1807188at2"/>
<dbReference type="InterPro" id="IPR029046">
    <property type="entry name" value="LolA/LolB/LppX"/>
</dbReference>
<dbReference type="CDD" id="cd16325">
    <property type="entry name" value="LolA"/>
    <property type="match status" value="1"/>
</dbReference>
<dbReference type="InterPro" id="IPR004564">
    <property type="entry name" value="OM_lipoprot_carrier_LolA-like"/>
</dbReference>
<dbReference type="PANTHER" id="PTHR37507">
    <property type="entry name" value="SPORULATION PROTEIN YDCC"/>
    <property type="match status" value="1"/>
</dbReference>
<evidence type="ECO:0000256" key="2">
    <source>
        <dbReference type="SAM" id="SignalP"/>
    </source>
</evidence>
<feature type="compositionally biased region" description="Basic and acidic residues" evidence="1">
    <location>
        <begin position="40"/>
        <end position="49"/>
    </location>
</feature>
<proteinExistence type="predicted"/>
<dbReference type="InterPro" id="IPR052944">
    <property type="entry name" value="Sporulation_related"/>
</dbReference>
<dbReference type="Gene3D" id="2.50.20.10">
    <property type="entry name" value="Lipoprotein localisation LolA/LolB/LppX"/>
    <property type="match status" value="1"/>
</dbReference>
<dbReference type="eggNOG" id="COG2834">
    <property type="taxonomic scope" value="Bacteria"/>
</dbReference>
<gene>
    <name evidence="3" type="ORF">Desgi_0909</name>
</gene>
<reference evidence="3 4" key="1">
    <citation type="submission" date="2012-01" db="EMBL/GenBank/DDBJ databases">
        <title>Complete sequence of Desulfotomaculum gibsoniae DSM 7213.</title>
        <authorList>
            <consortium name="US DOE Joint Genome Institute"/>
            <person name="Lucas S."/>
            <person name="Han J."/>
            <person name="Lapidus A."/>
            <person name="Cheng J.-F."/>
            <person name="Goodwin L."/>
            <person name="Pitluck S."/>
            <person name="Peters L."/>
            <person name="Ovchinnikova G."/>
            <person name="Teshima H."/>
            <person name="Detter J.C."/>
            <person name="Han C."/>
            <person name="Tapia R."/>
            <person name="Land M."/>
            <person name="Hauser L."/>
            <person name="Kyrpides N."/>
            <person name="Ivanova N."/>
            <person name="Pagani I."/>
            <person name="Parshina S."/>
            <person name="Plugge C."/>
            <person name="Muyzer G."/>
            <person name="Kuever J."/>
            <person name="Ivanova A."/>
            <person name="Nazina T."/>
            <person name="Klenk H.-P."/>
            <person name="Brambilla E."/>
            <person name="Spring S."/>
            <person name="Stams A.F."/>
            <person name="Woyke T."/>
        </authorList>
    </citation>
    <scope>NUCLEOTIDE SEQUENCE [LARGE SCALE GENOMIC DNA]</scope>
    <source>
        <strain evidence="3 4">DSM 7213</strain>
    </source>
</reference>
<name>R4KFL9_9FIRM</name>
<keyword evidence="3" id="KW-0449">Lipoprotein</keyword>
<keyword evidence="4" id="KW-1185">Reference proteome</keyword>
<dbReference type="STRING" id="767817.Desgi_0909"/>
<dbReference type="KEGG" id="dgi:Desgi_0909"/>
<sequence length="234" mass="25703">MYKLKILLVTVLVVIYSSLGLAGCGGEQKESGGDGQAVNAEHEATRGTGKESAVNLLAKGQQIEGMSCDYVITAGDMTMEGKMWVQGEKVKHETKAEGQNIIMIFDGSAFYTYTPAENMAIKYTNEDMQGDSGEVESPLDYTEDVNEELITELETENYEGVKCRVLLIKAKDSQDEVKMWVREDYGLPVRVEATDTDGNIYVSEFKNIKVGALPANTFELPADVQVQDISEIMG</sequence>
<dbReference type="RefSeq" id="WP_006521111.1">
    <property type="nucleotide sequence ID" value="NC_021184.1"/>
</dbReference>
<dbReference type="AlphaFoldDB" id="R4KFL9"/>
<dbReference type="EMBL" id="CP003273">
    <property type="protein sequence ID" value="AGL00457.1"/>
    <property type="molecule type" value="Genomic_DNA"/>
</dbReference>
<dbReference type="PROSITE" id="PS51257">
    <property type="entry name" value="PROKAR_LIPOPROTEIN"/>
    <property type="match status" value="1"/>
</dbReference>